<dbReference type="EMBL" id="BK014829">
    <property type="protein sequence ID" value="DAD77613.1"/>
    <property type="molecule type" value="Genomic_DNA"/>
</dbReference>
<dbReference type="Gene3D" id="3.30.420.280">
    <property type="match status" value="1"/>
</dbReference>
<dbReference type="InterPro" id="IPR006437">
    <property type="entry name" value="Phage_terminase_lsu"/>
</dbReference>
<dbReference type="Pfam" id="PF03237">
    <property type="entry name" value="Terminase_6N"/>
    <property type="match status" value="1"/>
</dbReference>
<evidence type="ECO:0000313" key="1">
    <source>
        <dbReference type="EMBL" id="DAD77613.1"/>
    </source>
</evidence>
<name>A0A8S5M5M8_9CAUD</name>
<reference evidence="1" key="1">
    <citation type="journal article" date="2021" name="Proc. Natl. Acad. Sci. U.S.A.">
        <title>A Catalog of Tens of Thousands of Viruses from Human Metagenomes Reveals Hidden Associations with Chronic Diseases.</title>
        <authorList>
            <person name="Tisza M.J."/>
            <person name="Buck C.B."/>
        </authorList>
    </citation>
    <scope>NUCLEOTIDE SEQUENCE</scope>
    <source>
        <strain evidence="1">CtH1110</strain>
    </source>
</reference>
<dbReference type="NCBIfam" id="TIGR01547">
    <property type="entry name" value="phage_term_2"/>
    <property type="match status" value="1"/>
</dbReference>
<organism evidence="1">
    <name type="scientific">Siphoviridae sp. ctH1110</name>
    <dbReference type="NCBI Taxonomy" id="2826226"/>
    <lineage>
        <taxon>Viruses</taxon>
        <taxon>Duplodnaviria</taxon>
        <taxon>Heunggongvirae</taxon>
        <taxon>Uroviricota</taxon>
        <taxon>Caudoviricetes</taxon>
    </lineage>
</organism>
<dbReference type="InterPro" id="IPR027417">
    <property type="entry name" value="P-loop_NTPase"/>
</dbReference>
<proteinExistence type="predicted"/>
<dbReference type="InterPro" id="IPR052380">
    <property type="entry name" value="Viral_DNA_packaging_terminase"/>
</dbReference>
<accession>A0A8S5M5M8</accession>
<protein>
    <submittedName>
        <fullName evidence="1">Large terminase</fullName>
    </submittedName>
</protein>
<sequence>MPLSNRQAKILAFPYSKYDALICDGAVRSGKTSIMMWAFVRWAMENFSGQRFGVCGRTVDSCTKNIIEPFTAMSLAKERYIIRWRRGDKVMEVRRGAVTNYFEVFGGKDEASYTLIQGRTLAGVLLDEVVLMPRSFVEQALARCSVDGARLWFSCNPGSPHHWFYQEWIKRSRERNALYLHFEMTDNPGLSKRTLERYENMYAGIFYDRYVRGLWVAAEGIVYKDFANDTEKYLIGDPLEWAKQNGTSFSIISIGVDFGGTKSATKFQATGITKDFRVVALEEAYIKNEEIDPNALNRRFATFCQLITSKYGYSQTRADSAETVLIRGLDHTAQKMHLGTQVKNAMKLQITDRIRLVVLLMKQGRFKVSRNCPHLIDALQTAIYDPDKFEDERLDDGTSDIDSLDAFEYSIEPYYKDLERAGHMMGR</sequence>
<dbReference type="Gene3D" id="3.40.50.300">
    <property type="entry name" value="P-loop containing nucleotide triphosphate hydrolases"/>
    <property type="match status" value="1"/>
</dbReference>
<dbReference type="PANTHER" id="PTHR39184:SF1">
    <property type="entry name" value="PBSX PHAGE TERMINASE LARGE SUBUNIT"/>
    <property type="match status" value="1"/>
</dbReference>
<dbReference type="PANTHER" id="PTHR39184">
    <property type="match status" value="1"/>
</dbReference>